<sequence length="125" mass="14038">MLQRRRETERVLIDLPQPPPAPPHTPSLPDKRAELSHSGHFTHRSGIGRKVLLFCLLFFRVKSLQIGRLIESGCLSFSLNSFIASLSICESVLWLLKAQCLCPFLQGNLVKTRNFSSIKGLAIQL</sequence>
<accession>A0ABR3N6G1</accession>
<dbReference type="Proteomes" id="UP001558613">
    <property type="component" value="Unassembled WGS sequence"/>
</dbReference>
<evidence type="ECO:0000256" key="1">
    <source>
        <dbReference type="SAM" id="MobiDB-lite"/>
    </source>
</evidence>
<feature type="compositionally biased region" description="Pro residues" evidence="1">
    <location>
        <begin position="16"/>
        <end position="26"/>
    </location>
</feature>
<evidence type="ECO:0000313" key="2">
    <source>
        <dbReference type="EMBL" id="KAL1272382.1"/>
    </source>
</evidence>
<name>A0ABR3N6G1_9TELE</name>
<comment type="caution">
    <text evidence="2">The sequence shown here is derived from an EMBL/GenBank/DDBJ whole genome shotgun (WGS) entry which is preliminary data.</text>
</comment>
<feature type="region of interest" description="Disordered" evidence="1">
    <location>
        <begin position="1"/>
        <end position="34"/>
    </location>
</feature>
<feature type="compositionally biased region" description="Basic and acidic residues" evidence="1">
    <location>
        <begin position="1"/>
        <end position="12"/>
    </location>
</feature>
<keyword evidence="3" id="KW-1185">Reference proteome</keyword>
<organism evidence="2 3">
    <name type="scientific">Cirrhinus molitorella</name>
    <name type="common">mud carp</name>
    <dbReference type="NCBI Taxonomy" id="172907"/>
    <lineage>
        <taxon>Eukaryota</taxon>
        <taxon>Metazoa</taxon>
        <taxon>Chordata</taxon>
        <taxon>Craniata</taxon>
        <taxon>Vertebrata</taxon>
        <taxon>Euteleostomi</taxon>
        <taxon>Actinopterygii</taxon>
        <taxon>Neopterygii</taxon>
        <taxon>Teleostei</taxon>
        <taxon>Ostariophysi</taxon>
        <taxon>Cypriniformes</taxon>
        <taxon>Cyprinidae</taxon>
        <taxon>Labeoninae</taxon>
        <taxon>Labeonini</taxon>
        <taxon>Cirrhinus</taxon>
    </lineage>
</organism>
<gene>
    <name evidence="2" type="ORF">QQF64_028244</name>
</gene>
<proteinExistence type="predicted"/>
<reference evidence="2 3" key="1">
    <citation type="submission" date="2023-09" db="EMBL/GenBank/DDBJ databases">
        <authorList>
            <person name="Wang M."/>
        </authorList>
    </citation>
    <scope>NUCLEOTIDE SEQUENCE [LARGE SCALE GENOMIC DNA]</scope>
    <source>
        <strain evidence="2">GT-2023</strain>
        <tissue evidence="2">Liver</tissue>
    </source>
</reference>
<evidence type="ECO:0000313" key="3">
    <source>
        <dbReference type="Proteomes" id="UP001558613"/>
    </source>
</evidence>
<protein>
    <submittedName>
        <fullName evidence="2">Uncharacterized protein</fullName>
    </submittedName>
</protein>
<dbReference type="EMBL" id="JAYMGO010000006">
    <property type="protein sequence ID" value="KAL1272382.1"/>
    <property type="molecule type" value="Genomic_DNA"/>
</dbReference>